<comment type="subcellular location">
    <subcellularLocation>
        <location evidence="1">Lysosome membrane</location>
        <topology evidence="1">Multi-pass membrane protein</topology>
    </subcellularLocation>
</comment>
<comment type="catalytic activity">
    <reaction evidence="12">
        <text>L-lysyl-L-alpha-amino acid(out) = L-lysyl-L-alpha-amino acid(in)</text>
        <dbReference type="Rhea" id="RHEA:79387"/>
        <dbReference type="ChEBI" id="CHEBI:229965"/>
    </reaction>
</comment>
<dbReference type="GO" id="GO:0005765">
    <property type="term" value="C:lysosomal membrane"/>
    <property type="evidence" value="ECO:0007669"/>
    <property type="project" value="UniProtKB-SubCell"/>
</dbReference>
<comment type="similarity">
    <text evidence="2">Belongs to the major facilitator superfamily.</text>
</comment>
<protein>
    <recommendedName>
        <fullName evidence="21">Lysosomal dipeptide transporter MFSD1</fullName>
    </recommendedName>
    <alternativeName>
        <fullName evidence="22">Major facilitator superfamily domain-containing protein 1</fullName>
    </alternativeName>
</protein>
<dbReference type="PROSITE" id="PS50850">
    <property type="entry name" value="MFS"/>
    <property type="match status" value="1"/>
</dbReference>
<gene>
    <name evidence="27" type="primary">garP</name>
    <name evidence="27" type="ORF">NCTC13316_01441</name>
</gene>
<comment type="catalytic activity">
    <reaction evidence="8">
        <text>L-lysyl-L-alanine(out) = L-lysyl-L-alanine(in)</text>
        <dbReference type="Rhea" id="RHEA:79399"/>
        <dbReference type="ChEBI" id="CHEBI:229954"/>
    </reaction>
</comment>
<evidence type="ECO:0000256" key="12">
    <source>
        <dbReference type="ARBA" id="ARBA00044891"/>
    </source>
</evidence>
<feature type="transmembrane region" description="Helical" evidence="25">
    <location>
        <begin position="41"/>
        <end position="63"/>
    </location>
</feature>
<comment type="catalytic activity">
    <reaction evidence="19">
        <text>L-alanyl-L-lysine(out) = L-alanyl-L-lysine(in)</text>
        <dbReference type="Rhea" id="RHEA:79415"/>
        <dbReference type="ChEBI" id="CHEBI:192470"/>
    </reaction>
</comment>
<feature type="transmembrane region" description="Helical" evidence="25">
    <location>
        <begin position="385"/>
        <end position="403"/>
    </location>
</feature>
<evidence type="ECO:0000256" key="14">
    <source>
        <dbReference type="ARBA" id="ARBA00044898"/>
    </source>
</evidence>
<dbReference type="Proteomes" id="UP000254794">
    <property type="component" value="Unassembled WGS sequence"/>
</dbReference>
<dbReference type="InterPro" id="IPR011701">
    <property type="entry name" value="MFS"/>
</dbReference>
<feature type="transmembrane region" description="Helical" evidence="25">
    <location>
        <begin position="112"/>
        <end position="129"/>
    </location>
</feature>
<evidence type="ECO:0000256" key="11">
    <source>
        <dbReference type="ARBA" id="ARBA00044884"/>
    </source>
</evidence>
<evidence type="ECO:0000256" key="23">
    <source>
        <dbReference type="ARBA" id="ARBA00045709"/>
    </source>
</evidence>
<keyword evidence="28" id="KW-1185">Reference proteome</keyword>
<evidence type="ECO:0000256" key="8">
    <source>
        <dbReference type="ARBA" id="ARBA00044876"/>
    </source>
</evidence>
<keyword evidence="6 25" id="KW-0472">Membrane</keyword>
<dbReference type="InterPro" id="IPR020846">
    <property type="entry name" value="MFS_dom"/>
</dbReference>
<comment type="function">
    <text evidence="23">Lysosomal dipeptide uniporter that selectively exports lysine, arginine or histidine-containing dipeptides with a net positive charge from the lysosome lumen into the cytosol. Could play a role in a specific type of protein O-glycosylation indirectly regulating macrophages migration and tissue invasion. Also essential for liver homeostasis.</text>
</comment>
<evidence type="ECO:0000256" key="16">
    <source>
        <dbReference type="ARBA" id="ARBA00044900"/>
    </source>
</evidence>
<evidence type="ECO:0000256" key="6">
    <source>
        <dbReference type="ARBA" id="ARBA00023136"/>
    </source>
</evidence>
<comment type="catalytic activity">
    <reaction evidence="18">
        <text>L-histidyl-L-alpha-amino acid(out) = L-histidyl-L-alpha-amino acid(in)</text>
        <dbReference type="Rhea" id="RHEA:79379"/>
        <dbReference type="ChEBI" id="CHEBI:229964"/>
    </reaction>
</comment>
<dbReference type="Pfam" id="PF07690">
    <property type="entry name" value="MFS_1"/>
    <property type="match status" value="1"/>
</dbReference>
<evidence type="ECO:0000256" key="10">
    <source>
        <dbReference type="ARBA" id="ARBA00044881"/>
    </source>
</evidence>
<comment type="catalytic activity">
    <reaction evidence="20">
        <text>L-lysyl-glycine(out) = L-lysyl-glycine(in)</text>
        <dbReference type="Rhea" id="RHEA:79407"/>
        <dbReference type="ChEBI" id="CHEBI:191202"/>
    </reaction>
</comment>
<dbReference type="AlphaFoldDB" id="A0A378JJ58"/>
<evidence type="ECO:0000256" key="7">
    <source>
        <dbReference type="ARBA" id="ARBA00023228"/>
    </source>
</evidence>
<feature type="transmembrane region" description="Helical" evidence="25">
    <location>
        <begin position="201"/>
        <end position="220"/>
    </location>
</feature>
<feature type="transmembrane region" description="Helical" evidence="25">
    <location>
        <begin position="319"/>
        <end position="338"/>
    </location>
</feature>
<dbReference type="SUPFAM" id="SSF103473">
    <property type="entry name" value="MFS general substrate transporter"/>
    <property type="match status" value="1"/>
</dbReference>
<evidence type="ECO:0000313" key="27">
    <source>
        <dbReference type="EMBL" id="STX51346.1"/>
    </source>
</evidence>
<evidence type="ECO:0000256" key="1">
    <source>
        <dbReference type="ARBA" id="ARBA00004155"/>
    </source>
</evidence>
<evidence type="ECO:0000256" key="18">
    <source>
        <dbReference type="ARBA" id="ARBA00044912"/>
    </source>
</evidence>
<keyword evidence="4 25" id="KW-0812">Transmembrane</keyword>
<feature type="transmembrane region" description="Helical" evidence="25">
    <location>
        <begin position="141"/>
        <end position="162"/>
    </location>
</feature>
<comment type="catalytic activity">
    <reaction evidence="13">
        <text>L-alpha-aminoacyl-L-lysine(out) = L-alpha-aminoacyl-L-lysine(in)</text>
        <dbReference type="Rhea" id="RHEA:79383"/>
        <dbReference type="ChEBI" id="CHEBI:229966"/>
    </reaction>
</comment>
<evidence type="ECO:0000256" key="20">
    <source>
        <dbReference type="ARBA" id="ARBA00044924"/>
    </source>
</evidence>
<accession>A0A378JJ58</accession>
<evidence type="ECO:0000256" key="13">
    <source>
        <dbReference type="ARBA" id="ARBA00044893"/>
    </source>
</evidence>
<dbReference type="EMBL" id="UGOD01000001">
    <property type="protein sequence ID" value="STX51346.1"/>
    <property type="molecule type" value="Genomic_DNA"/>
</dbReference>
<keyword evidence="5 25" id="KW-1133">Transmembrane helix</keyword>
<feature type="transmembrane region" description="Helical" evidence="25">
    <location>
        <begin position="424"/>
        <end position="443"/>
    </location>
</feature>
<comment type="catalytic activity">
    <reaction evidence="10">
        <text>L-alpha-aminoacyl-L-arginine(out) = L-alpha-aminoacyl-L-arginine(in)</text>
        <dbReference type="Rhea" id="RHEA:79367"/>
        <dbReference type="ChEBI" id="CHEBI:229968"/>
    </reaction>
</comment>
<comment type="catalytic activity">
    <reaction evidence="11">
        <text>L-alpha-aminoacyl-L-histidine(out) = L-alpha-aminoacyl-L-histidine(in)</text>
        <dbReference type="Rhea" id="RHEA:79375"/>
        <dbReference type="ChEBI" id="CHEBI:229967"/>
    </reaction>
</comment>
<keyword evidence="7" id="KW-0458">Lysosome</keyword>
<evidence type="ECO:0000256" key="15">
    <source>
        <dbReference type="ARBA" id="ARBA00044899"/>
    </source>
</evidence>
<dbReference type="PANTHER" id="PTHR23512">
    <property type="entry name" value="MAJOR FACILITATOR SUPERFAMILY DOMAIN-CONTAINING PROTEIN 1"/>
    <property type="match status" value="1"/>
</dbReference>
<evidence type="ECO:0000256" key="2">
    <source>
        <dbReference type="ARBA" id="ARBA00008335"/>
    </source>
</evidence>
<reference evidence="27 28" key="1">
    <citation type="submission" date="2018-06" db="EMBL/GenBank/DDBJ databases">
        <authorList>
            <consortium name="Pathogen Informatics"/>
            <person name="Doyle S."/>
        </authorList>
    </citation>
    <scope>NUCLEOTIDE SEQUENCE [LARGE SCALE GENOMIC DNA]</scope>
    <source>
        <strain evidence="27 28">NCTC13316</strain>
    </source>
</reference>
<evidence type="ECO:0000313" key="28">
    <source>
        <dbReference type="Proteomes" id="UP000254794"/>
    </source>
</evidence>
<evidence type="ECO:0000256" key="3">
    <source>
        <dbReference type="ARBA" id="ARBA00022448"/>
    </source>
</evidence>
<evidence type="ECO:0000256" key="22">
    <source>
        <dbReference type="ARBA" id="ARBA00045018"/>
    </source>
</evidence>
<feature type="transmembrane region" description="Helical" evidence="25">
    <location>
        <begin position="345"/>
        <end position="365"/>
    </location>
</feature>
<dbReference type="InterPro" id="IPR036259">
    <property type="entry name" value="MFS_trans_sf"/>
</dbReference>
<comment type="catalytic activity">
    <reaction evidence="15">
        <text>L-arginyl-L-alpha-amino acid(out) = L-arginyl-L-alpha-amino acid(in)</text>
        <dbReference type="Rhea" id="RHEA:79371"/>
        <dbReference type="ChEBI" id="CHEBI:84315"/>
    </reaction>
</comment>
<comment type="subunit">
    <text evidence="24">Homodimer. Interacts with lysosomal protein GLMP (via lumenal domain); the interaction starts while both proteins are still in the endoplasmic reticulum and is required for stabilization of MFSD1 in lysosomes but has no direct effect on its targeting to lysosomes or transporter activity.</text>
</comment>
<evidence type="ECO:0000256" key="24">
    <source>
        <dbReference type="ARBA" id="ARBA00046376"/>
    </source>
</evidence>
<comment type="catalytic activity">
    <reaction evidence="9">
        <text>L-histidyl-glycine(out) = L-histidyl-glycine(in)</text>
        <dbReference type="Rhea" id="RHEA:79395"/>
        <dbReference type="ChEBI" id="CHEBI:229957"/>
    </reaction>
</comment>
<comment type="catalytic activity">
    <reaction evidence="16">
        <text>L-lysyl-L-lysine(out) = L-lysyl-L-lysine(in)</text>
        <dbReference type="Rhea" id="RHEA:79403"/>
        <dbReference type="ChEBI" id="CHEBI:229956"/>
    </reaction>
</comment>
<dbReference type="Gene3D" id="1.20.1250.20">
    <property type="entry name" value="MFS general substrate transporter like domains"/>
    <property type="match status" value="2"/>
</dbReference>
<evidence type="ECO:0000256" key="21">
    <source>
        <dbReference type="ARBA" id="ARBA00044985"/>
    </source>
</evidence>
<sequence length="454" mass="49784">MQFIRQGLTKEISLGCNACFNLNTDPILQTVKSQLERPSKLSAYIIFILSATFYLYEFVLQVAPSVMADSMMKTFNVGAAGFGIVSAFYFYAYAPMQLPAGLLFDRYGPRKLMTFALVLCALGSFFFASTDSLFTAAMGRFLIGIGSAFSFIGVLVLVSRWFPAKQFALLAGIAQLMSSVGAMFGEMPLAALIQAVGWRQASFILALIGFALSLLIWLVIRDYPHQPTQIVTRRHIRDEWNRLVEVCTRSYTWIIGTYSCAIWTPIAVFAALWGVPYLQQKFQISVLQASGLCSMIWLGIGVGSPLLGWLSDRVSSRRLSLIISASLGLLATVLLLYTPGISIGWIYPILFILGLGAGGQTVSFAVVKDNNPPELVGTASGFNNLSVLIGGAIFQPLVGIFLKNSNNPLQNSVNFYSLASYNKALIVMPCCFFISLIIALLILKESHPSYIKYN</sequence>
<evidence type="ECO:0000256" key="5">
    <source>
        <dbReference type="ARBA" id="ARBA00022989"/>
    </source>
</evidence>
<evidence type="ECO:0000256" key="25">
    <source>
        <dbReference type="SAM" id="Phobius"/>
    </source>
</evidence>
<dbReference type="InterPro" id="IPR052187">
    <property type="entry name" value="MFSD1"/>
</dbReference>
<proteinExistence type="inferred from homology"/>
<feature type="transmembrane region" description="Helical" evidence="25">
    <location>
        <begin position="251"/>
        <end position="274"/>
    </location>
</feature>
<dbReference type="PANTHER" id="PTHR23512:SF3">
    <property type="entry name" value="MAJOR FACILITATOR SUPERFAMILY DOMAIN-CONTAINING PROTEIN 1"/>
    <property type="match status" value="1"/>
</dbReference>
<feature type="transmembrane region" description="Helical" evidence="25">
    <location>
        <begin position="75"/>
        <end position="92"/>
    </location>
</feature>
<evidence type="ECO:0000256" key="4">
    <source>
        <dbReference type="ARBA" id="ARBA00022692"/>
    </source>
</evidence>
<evidence type="ECO:0000259" key="26">
    <source>
        <dbReference type="PROSITE" id="PS50850"/>
    </source>
</evidence>
<evidence type="ECO:0000256" key="9">
    <source>
        <dbReference type="ARBA" id="ARBA00044878"/>
    </source>
</evidence>
<feature type="transmembrane region" description="Helical" evidence="25">
    <location>
        <begin position="168"/>
        <end position="189"/>
    </location>
</feature>
<feature type="transmembrane region" description="Helical" evidence="25">
    <location>
        <begin position="286"/>
        <end position="307"/>
    </location>
</feature>
<evidence type="ECO:0000256" key="19">
    <source>
        <dbReference type="ARBA" id="ARBA00044919"/>
    </source>
</evidence>
<name>A0A378JJ58_9GAMM</name>
<organism evidence="27 28">
    <name type="scientific">Legionella busanensis</name>
    <dbReference type="NCBI Taxonomy" id="190655"/>
    <lineage>
        <taxon>Bacteria</taxon>
        <taxon>Pseudomonadati</taxon>
        <taxon>Pseudomonadota</taxon>
        <taxon>Gammaproteobacteria</taxon>
        <taxon>Legionellales</taxon>
        <taxon>Legionellaceae</taxon>
        <taxon>Legionella</taxon>
    </lineage>
</organism>
<comment type="catalytic activity">
    <reaction evidence="17">
        <text>L-arginyl-glycine(out) = L-arginyl-glycine(in)</text>
        <dbReference type="Rhea" id="RHEA:79391"/>
        <dbReference type="ChEBI" id="CHEBI:229955"/>
    </reaction>
</comment>
<dbReference type="GO" id="GO:0022857">
    <property type="term" value="F:transmembrane transporter activity"/>
    <property type="evidence" value="ECO:0007669"/>
    <property type="project" value="InterPro"/>
</dbReference>
<feature type="domain" description="Major facilitator superfamily (MFS) profile" evidence="26">
    <location>
        <begin position="45"/>
        <end position="447"/>
    </location>
</feature>
<evidence type="ECO:0000256" key="17">
    <source>
        <dbReference type="ARBA" id="ARBA00044903"/>
    </source>
</evidence>
<comment type="catalytic activity">
    <reaction evidence="14">
        <text>L-aspartyl-L-lysine(out) = L-aspartyl-L-lysine(in)</text>
        <dbReference type="Rhea" id="RHEA:79411"/>
        <dbReference type="ChEBI" id="CHEBI:229953"/>
    </reaction>
</comment>
<keyword evidence="3" id="KW-0813">Transport</keyword>